<dbReference type="Ensembl" id="ENSSFAT00005055669.1">
    <property type="protein sequence ID" value="ENSSFAP00005053990.1"/>
    <property type="gene ID" value="ENSSFAG00005025748.1"/>
</dbReference>
<evidence type="ECO:0000256" key="9">
    <source>
        <dbReference type="ARBA" id="ARBA00058158"/>
    </source>
</evidence>
<dbReference type="Gene3D" id="3.40.50.300">
    <property type="entry name" value="P-loop containing nucleotide triphosphate hydrolases"/>
    <property type="match status" value="1"/>
</dbReference>
<evidence type="ECO:0000256" key="8">
    <source>
        <dbReference type="ARBA" id="ARBA00023289"/>
    </source>
</evidence>
<keyword evidence="5" id="KW-0653">Protein transport</keyword>
<dbReference type="SMART" id="SM00174">
    <property type="entry name" value="RHO"/>
    <property type="match status" value="1"/>
</dbReference>
<dbReference type="FunFam" id="3.40.50.300:FF:000751">
    <property type="entry name" value="Rab family GTPase, putative"/>
    <property type="match status" value="1"/>
</dbReference>
<dbReference type="GO" id="GO:0030670">
    <property type="term" value="C:phagocytic vesicle membrane"/>
    <property type="evidence" value="ECO:0007669"/>
    <property type="project" value="UniProtKB-SubCell"/>
</dbReference>
<evidence type="ECO:0000313" key="12">
    <source>
        <dbReference type="Ensembl" id="ENSSFAP00005053990.1"/>
    </source>
</evidence>
<evidence type="ECO:0000256" key="4">
    <source>
        <dbReference type="ARBA" id="ARBA00022741"/>
    </source>
</evidence>
<name>A0A672JLY9_SALFA</name>
<dbReference type="Pfam" id="PF00071">
    <property type="entry name" value="Ras"/>
    <property type="match status" value="1"/>
</dbReference>
<evidence type="ECO:0000256" key="6">
    <source>
        <dbReference type="ARBA" id="ARBA00023134"/>
    </source>
</evidence>
<dbReference type="SUPFAM" id="SSF52540">
    <property type="entry name" value="P-loop containing nucleoside triphosphate hydrolases"/>
    <property type="match status" value="1"/>
</dbReference>
<keyword evidence="11" id="KW-0472">Membrane</keyword>
<evidence type="ECO:0000256" key="11">
    <source>
        <dbReference type="SAM" id="Phobius"/>
    </source>
</evidence>
<gene>
    <name evidence="12" type="primary">si:dkey-13a21.4</name>
</gene>
<dbReference type="InterPro" id="IPR027417">
    <property type="entry name" value="P-loop_NTPase"/>
</dbReference>
<reference evidence="12" key="3">
    <citation type="submission" date="2025-09" db="UniProtKB">
        <authorList>
            <consortium name="Ensembl"/>
        </authorList>
    </citation>
    <scope>IDENTIFICATION</scope>
</reference>
<dbReference type="GO" id="GO:0002682">
    <property type="term" value="P:regulation of immune system process"/>
    <property type="evidence" value="ECO:0007669"/>
    <property type="project" value="UniProtKB-ARBA"/>
</dbReference>
<keyword evidence="7" id="KW-0449">Lipoprotein</keyword>
<comment type="subcellular location">
    <subcellularLocation>
        <location evidence="1">Cytoplasmic vesicle</location>
        <location evidence="1">Phagosome membrane</location>
        <topology evidence="1">Lipid-anchor</topology>
        <orientation evidence="1">Cytoplasmic side</orientation>
    </subcellularLocation>
</comment>
<evidence type="ECO:0000256" key="3">
    <source>
        <dbReference type="ARBA" id="ARBA00022448"/>
    </source>
</evidence>
<organism evidence="12 13">
    <name type="scientific">Salarias fasciatus</name>
    <name type="common">Jewelled blenny</name>
    <name type="synonym">Blennius fasciatus</name>
    <dbReference type="NCBI Taxonomy" id="181472"/>
    <lineage>
        <taxon>Eukaryota</taxon>
        <taxon>Metazoa</taxon>
        <taxon>Chordata</taxon>
        <taxon>Craniata</taxon>
        <taxon>Vertebrata</taxon>
        <taxon>Euteleostomi</taxon>
        <taxon>Actinopterygii</taxon>
        <taxon>Neopterygii</taxon>
        <taxon>Teleostei</taxon>
        <taxon>Neoteleostei</taxon>
        <taxon>Acanthomorphata</taxon>
        <taxon>Ovalentaria</taxon>
        <taxon>Blenniimorphae</taxon>
        <taxon>Blenniiformes</taxon>
        <taxon>Blennioidei</taxon>
        <taxon>Blenniidae</taxon>
        <taxon>Salariinae</taxon>
        <taxon>Salarias</taxon>
    </lineage>
</organism>
<keyword evidence="13" id="KW-1185">Reference proteome</keyword>
<evidence type="ECO:0000256" key="2">
    <source>
        <dbReference type="ARBA" id="ARBA00006270"/>
    </source>
</evidence>
<dbReference type="InterPro" id="IPR005225">
    <property type="entry name" value="Small_GTP-bd"/>
</dbReference>
<comment type="similarity">
    <text evidence="2">Belongs to the small GTPase superfamily. Rab family.</text>
</comment>
<protein>
    <recommendedName>
        <fullName evidence="10">Ras-related protein Rab-7b</fullName>
    </recommendedName>
</protein>
<dbReference type="PROSITE" id="PS51421">
    <property type="entry name" value="RAS"/>
    <property type="match status" value="1"/>
</dbReference>
<keyword evidence="8" id="KW-0636">Prenylation</keyword>
<dbReference type="GO" id="GO:0090385">
    <property type="term" value="P:phagosome-lysosome fusion"/>
    <property type="evidence" value="ECO:0007669"/>
    <property type="project" value="TreeGrafter"/>
</dbReference>
<dbReference type="PROSITE" id="PS51419">
    <property type="entry name" value="RAB"/>
    <property type="match status" value="1"/>
</dbReference>
<keyword evidence="6" id="KW-0342">GTP-binding</keyword>
<dbReference type="InterPro" id="IPR001806">
    <property type="entry name" value="Small_GTPase"/>
</dbReference>
<evidence type="ECO:0000256" key="10">
    <source>
        <dbReference type="ARBA" id="ARBA00067801"/>
    </source>
</evidence>
<evidence type="ECO:0000256" key="1">
    <source>
        <dbReference type="ARBA" id="ARBA00004616"/>
    </source>
</evidence>
<dbReference type="InParanoid" id="A0A672JLY9"/>
<keyword evidence="11" id="KW-0812">Transmembrane</keyword>
<dbReference type="SMART" id="SM00175">
    <property type="entry name" value="RAB"/>
    <property type="match status" value="1"/>
</dbReference>
<dbReference type="GO" id="GO:0003924">
    <property type="term" value="F:GTPase activity"/>
    <property type="evidence" value="ECO:0007669"/>
    <property type="project" value="InterPro"/>
</dbReference>
<keyword evidence="11" id="KW-1133">Transmembrane helix</keyword>
<feature type="transmembrane region" description="Helical" evidence="11">
    <location>
        <begin position="180"/>
        <end position="198"/>
    </location>
</feature>
<keyword evidence="3" id="KW-0813">Transport</keyword>
<evidence type="ECO:0000256" key="5">
    <source>
        <dbReference type="ARBA" id="ARBA00022927"/>
    </source>
</evidence>
<dbReference type="GO" id="GO:0005770">
    <property type="term" value="C:late endosome"/>
    <property type="evidence" value="ECO:0007669"/>
    <property type="project" value="UniProtKB-ARBA"/>
</dbReference>
<evidence type="ECO:0000256" key="7">
    <source>
        <dbReference type="ARBA" id="ARBA00023288"/>
    </source>
</evidence>
<dbReference type="SMART" id="SM00173">
    <property type="entry name" value="RAS"/>
    <property type="match status" value="1"/>
</dbReference>
<dbReference type="GO" id="GO:0008333">
    <property type="term" value="P:endosome to lysosome transport"/>
    <property type="evidence" value="ECO:0007669"/>
    <property type="project" value="TreeGrafter"/>
</dbReference>
<comment type="function">
    <text evidence="9">Controls vesicular trafficking from endosomes to the trans-Golgi network (TGN). Acts as a negative regulator of TLR9 signaling and can suppress TLR9-triggered TNFA, IL6, and IFNB production in macrophages by promoting TLR9 lysosomal degradation. Also negatively regulates TLR4 signaling in macrophages by promoting lysosomal degradation of TLR4. Promotes megakaryocytic differentiation by increasing NF-kappa-B-dependent IL6 production and subsequently enhancing the association of STAT3 with GATA1. Not involved in the regulation of the EGF- and EGFR degradation pathway.</text>
</comment>
<dbReference type="PRINTS" id="PR00449">
    <property type="entry name" value="RASTRNSFRMNG"/>
</dbReference>
<dbReference type="Proteomes" id="UP000472267">
    <property type="component" value="Chromosome 5"/>
</dbReference>
<dbReference type="NCBIfam" id="TIGR00231">
    <property type="entry name" value="small_GTP"/>
    <property type="match status" value="1"/>
</dbReference>
<dbReference type="GO" id="GO:0015031">
    <property type="term" value="P:protein transport"/>
    <property type="evidence" value="ECO:0007669"/>
    <property type="project" value="UniProtKB-KW"/>
</dbReference>
<dbReference type="OMA" id="RQWCEEI"/>
<evidence type="ECO:0000313" key="13">
    <source>
        <dbReference type="Proteomes" id="UP000472267"/>
    </source>
</evidence>
<dbReference type="AlphaFoldDB" id="A0A672JLY9"/>
<accession>A0A672JLY9</accession>
<dbReference type="GO" id="GO:0005525">
    <property type="term" value="F:GTP binding"/>
    <property type="evidence" value="ECO:0007669"/>
    <property type="project" value="UniProtKB-KW"/>
</dbReference>
<keyword evidence="4" id="KW-0547">Nucleotide-binding</keyword>
<dbReference type="GO" id="GO:0005764">
    <property type="term" value="C:lysosome"/>
    <property type="evidence" value="ECO:0007669"/>
    <property type="project" value="TreeGrafter"/>
</dbReference>
<dbReference type="PANTHER" id="PTHR47981">
    <property type="entry name" value="RAB FAMILY"/>
    <property type="match status" value="1"/>
</dbReference>
<dbReference type="SMART" id="SM00176">
    <property type="entry name" value="RAN"/>
    <property type="match status" value="1"/>
</dbReference>
<reference evidence="12" key="2">
    <citation type="submission" date="2025-08" db="UniProtKB">
        <authorList>
            <consortium name="Ensembl"/>
        </authorList>
    </citation>
    <scope>IDENTIFICATION</scope>
</reference>
<sequence length="221" mass="25116">MGAREGPVTLKVILIGNSGVGKSSFMNRYVYHRFTNMYRATIGSDLLSKTVHVDGETVNLQIWDTAGTERFQSLGTPLYRGAHCCMLVFDVSFSALDAWRKEFLIQGEPQDPDHFPFIVLGNKTDLSDREVSRGKALQWCNEINAEYFEGSAKEDLAVDKPFARAAERGFQQVTQRPHTTHTAAVCLTCLFLFFVCLFDDKRYITPYSTKNTHWKIQDISR</sequence>
<dbReference type="PANTHER" id="PTHR47981:SF6">
    <property type="entry name" value="SI:DKEY-13A21.4"/>
    <property type="match status" value="1"/>
</dbReference>
<proteinExistence type="inferred from homology"/>
<reference evidence="12" key="1">
    <citation type="submission" date="2019-06" db="EMBL/GenBank/DDBJ databases">
        <authorList>
            <consortium name="Wellcome Sanger Institute Data Sharing"/>
        </authorList>
    </citation>
    <scope>NUCLEOTIDE SEQUENCE [LARGE SCALE GENOMIC DNA]</scope>
</reference>